<dbReference type="InterPro" id="IPR002734">
    <property type="entry name" value="RibDG_C"/>
</dbReference>
<comment type="pathway">
    <text evidence="2">Cofactor biosynthesis; riboflavin biosynthesis; 5-amino-6-(D-ribitylamino)uracil from GTP: step 3/4.</text>
</comment>
<dbReference type="SUPFAM" id="SSF53597">
    <property type="entry name" value="Dihydrofolate reductase-like"/>
    <property type="match status" value="1"/>
</dbReference>
<keyword evidence="3" id="KW-0686">Riboflavin biosynthesis</keyword>
<name>A0A6J7LN95_9ZZZZ</name>
<dbReference type="InterPro" id="IPR002125">
    <property type="entry name" value="CMP_dCMP_dom"/>
</dbReference>
<evidence type="ECO:0000313" key="10">
    <source>
        <dbReference type="EMBL" id="CAB4967164.1"/>
    </source>
</evidence>
<evidence type="ECO:0000256" key="8">
    <source>
        <dbReference type="ARBA" id="ARBA00023268"/>
    </source>
</evidence>
<dbReference type="Gene3D" id="3.40.430.10">
    <property type="entry name" value="Dihydrofolate Reductase, subunit A"/>
    <property type="match status" value="2"/>
</dbReference>
<dbReference type="UniPathway" id="UPA00275">
    <property type="reaction ID" value="UER00401"/>
</dbReference>
<dbReference type="PROSITE" id="PS51747">
    <property type="entry name" value="CYT_DCMP_DEAMINASES_2"/>
    <property type="match status" value="1"/>
</dbReference>
<dbReference type="InterPro" id="IPR016193">
    <property type="entry name" value="Cytidine_deaminase-like"/>
</dbReference>
<evidence type="ECO:0000256" key="4">
    <source>
        <dbReference type="ARBA" id="ARBA00022723"/>
    </source>
</evidence>
<dbReference type="Pfam" id="PF00383">
    <property type="entry name" value="dCMP_cyt_deam_1"/>
    <property type="match status" value="1"/>
</dbReference>
<dbReference type="PIRSF" id="PIRSF006769">
    <property type="entry name" value="RibD"/>
    <property type="match status" value="1"/>
</dbReference>
<dbReference type="Pfam" id="PF01872">
    <property type="entry name" value="RibD_C"/>
    <property type="match status" value="1"/>
</dbReference>
<evidence type="ECO:0000256" key="3">
    <source>
        <dbReference type="ARBA" id="ARBA00022619"/>
    </source>
</evidence>
<sequence length="332" mass="35474">MATNDEGMMRLAVDTAVDARMRSRPNPWVGAVVVATDGQVFCGATMQPGEAHAEVVALQAAGANTHGATLYTTLEPCSHTGKTGPCTQAIIAAKISRLVVGVIDPDKQVAGNGIKQLRDAGITVDVGVEQQLVEQQLAPYLHHRRTGRPYVILKMAMTLDGRVALPDNSQWITGETARKRVHQLRAESDAILVGAGTVRADNPSLTTRDVHGPSPRRVVLGNVSPTDKVNPCLEWNGSLPDLLDTLGNEGVIQLMVEGGPRVATSFHNEQLINRYVLHLAPIIAGGSESPHALNETTELSSMMNGHIVSTQVFDDDIEIILEPASTTAKDTQ</sequence>
<dbReference type="Gene3D" id="3.40.140.10">
    <property type="entry name" value="Cytidine Deaminase, domain 2"/>
    <property type="match status" value="1"/>
</dbReference>
<comment type="pathway">
    <text evidence="1">Cofactor biosynthesis; riboflavin biosynthesis; 5-amino-6-(D-ribitylamino)uracil from GTP: step 2/4.</text>
</comment>
<evidence type="ECO:0000259" key="9">
    <source>
        <dbReference type="PROSITE" id="PS51747"/>
    </source>
</evidence>
<dbReference type="NCBIfam" id="TIGR00326">
    <property type="entry name" value="eubact_ribD"/>
    <property type="match status" value="1"/>
</dbReference>
<dbReference type="InterPro" id="IPR004794">
    <property type="entry name" value="Eubact_RibD"/>
</dbReference>
<feature type="domain" description="CMP/dCMP-type deaminase" evidence="9">
    <location>
        <begin position="3"/>
        <end position="125"/>
    </location>
</feature>
<keyword evidence="4" id="KW-0479">Metal-binding</keyword>
<dbReference type="EMBL" id="CAFBNR010000085">
    <property type="protein sequence ID" value="CAB4967164.1"/>
    <property type="molecule type" value="Genomic_DNA"/>
</dbReference>
<keyword evidence="8" id="KW-0511">Multifunctional enzyme</keyword>
<protein>
    <submittedName>
        <fullName evidence="10">Unannotated protein</fullName>
    </submittedName>
</protein>
<dbReference type="PANTHER" id="PTHR38011">
    <property type="entry name" value="DIHYDROFOLATE REDUCTASE FAMILY PROTEIN (AFU_ORTHOLOGUE AFUA_8G06820)"/>
    <property type="match status" value="1"/>
</dbReference>
<keyword evidence="7" id="KW-0560">Oxidoreductase</keyword>
<dbReference type="GO" id="GO:0009231">
    <property type="term" value="P:riboflavin biosynthetic process"/>
    <property type="evidence" value="ECO:0007669"/>
    <property type="project" value="UniProtKB-UniPathway"/>
</dbReference>
<keyword evidence="6" id="KW-0521">NADP</keyword>
<accession>A0A6J7LN95</accession>
<dbReference type="SUPFAM" id="SSF53927">
    <property type="entry name" value="Cytidine deaminase-like"/>
    <property type="match status" value="1"/>
</dbReference>
<evidence type="ECO:0000256" key="2">
    <source>
        <dbReference type="ARBA" id="ARBA00004910"/>
    </source>
</evidence>
<dbReference type="PROSITE" id="PS00903">
    <property type="entry name" value="CYT_DCMP_DEAMINASES_1"/>
    <property type="match status" value="1"/>
</dbReference>
<evidence type="ECO:0000256" key="5">
    <source>
        <dbReference type="ARBA" id="ARBA00022833"/>
    </source>
</evidence>
<dbReference type="InterPro" id="IPR050765">
    <property type="entry name" value="Riboflavin_Biosynth_HTPR"/>
</dbReference>
<evidence type="ECO:0000256" key="7">
    <source>
        <dbReference type="ARBA" id="ARBA00023002"/>
    </source>
</evidence>
<keyword evidence="5" id="KW-0862">Zinc</keyword>
<dbReference type="PANTHER" id="PTHR38011:SF7">
    <property type="entry name" value="2,5-DIAMINO-6-RIBOSYLAMINO-4(3H)-PYRIMIDINONE 5'-PHOSPHATE REDUCTASE"/>
    <property type="match status" value="1"/>
</dbReference>
<evidence type="ECO:0000256" key="6">
    <source>
        <dbReference type="ARBA" id="ARBA00022857"/>
    </source>
</evidence>
<dbReference type="GO" id="GO:0008835">
    <property type="term" value="F:diaminohydroxyphosphoribosylaminopyrimidine deaminase activity"/>
    <property type="evidence" value="ECO:0007669"/>
    <property type="project" value="InterPro"/>
</dbReference>
<gene>
    <name evidence="10" type="ORF">UFOPK3879_01298</name>
</gene>
<organism evidence="10">
    <name type="scientific">freshwater metagenome</name>
    <dbReference type="NCBI Taxonomy" id="449393"/>
    <lineage>
        <taxon>unclassified sequences</taxon>
        <taxon>metagenomes</taxon>
        <taxon>ecological metagenomes</taxon>
    </lineage>
</organism>
<dbReference type="GO" id="GO:0008703">
    <property type="term" value="F:5-amino-6-(5-phosphoribosylamino)uracil reductase activity"/>
    <property type="evidence" value="ECO:0007669"/>
    <property type="project" value="InterPro"/>
</dbReference>
<reference evidence="10" key="1">
    <citation type="submission" date="2020-05" db="EMBL/GenBank/DDBJ databases">
        <authorList>
            <person name="Chiriac C."/>
            <person name="Salcher M."/>
            <person name="Ghai R."/>
            <person name="Kavagutti S V."/>
        </authorList>
    </citation>
    <scope>NUCLEOTIDE SEQUENCE</scope>
</reference>
<dbReference type="GO" id="GO:0008270">
    <property type="term" value="F:zinc ion binding"/>
    <property type="evidence" value="ECO:0007669"/>
    <property type="project" value="InterPro"/>
</dbReference>
<dbReference type="CDD" id="cd01284">
    <property type="entry name" value="Riboflavin_deaminase-reductase"/>
    <property type="match status" value="1"/>
</dbReference>
<dbReference type="InterPro" id="IPR016192">
    <property type="entry name" value="APOBEC/CMP_deaminase_Zn-bd"/>
</dbReference>
<proteinExistence type="predicted"/>
<dbReference type="AlphaFoldDB" id="A0A6J7LN95"/>
<dbReference type="InterPro" id="IPR024072">
    <property type="entry name" value="DHFR-like_dom_sf"/>
</dbReference>
<evidence type="ECO:0000256" key="1">
    <source>
        <dbReference type="ARBA" id="ARBA00004882"/>
    </source>
</evidence>